<gene>
    <name evidence="6" type="ORF">H6A60_03780</name>
</gene>
<dbReference type="InterPro" id="IPR005119">
    <property type="entry name" value="LysR_subst-bd"/>
</dbReference>
<dbReference type="InterPro" id="IPR036390">
    <property type="entry name" value="WH_DNA-bd_sf"/>
</dbReference>
<keyword evidence="2" id="KW-0805">Transcription regulation</keyword>
<evidence type="ECO:0000256" key="2">
    <source>
        <dbReference type="ARBA" id="ARBA00023015"/>
    </source>
</evidence>
<dbReference type="RefSeq" id="WP_205102079.1">
    <property type="nucleotide sequence ID" value="NZ_JACJJC010000004.1"/>
</dbReference>
<dbReference type="Pfam" id="PF03466">
    <property type="entry name" value="LysR_substrate"/>
    <property type="match status" value="1"/>
</dbReference>
<evidence type="ECO:0000256" key="1">
    <source>
        <dbReference type="ARBA" id="ARBA00009437"/>
    </source>
</evidence>
<evidence type="ECO:0000256" key="4">
    <source>
        <dbReference type="ARBA" id="ARBA00023163"/>
    </source>
</evidence>
<name>A0ABS2DQI8_9BURK</name>
<dbReference type="EMBL" id="JACJJC010000004">
    <property type="protein sequence ID" value="MBM6703607.1"/>
    <property type="molecule type" value="Genomic_DNA"/>
</dbReference>
<reference evidence="6 7" key="1">
    <citation type="journal article" date="2021" name="Sci. Rep.">
        <title>The distribution of antibiotic resistance genes in chicken gut microbiota commensals.</title>
        <authorList>
            <person name="Juricova H."/>
            <person name="Matiasovicova J."/>
            <person name="Kubasova T."/>
            <person name="Cejkova D."/>
            <person name="Rychlik I."/>
        </authorList>
    </citation>
    <scope>NUCLEOTIDE SEQUENCE [LARGE SCALE GENOMIC DNA]</scope>
    <source>
        <strain evidence="6 7">An829</strain>
    </source>
</reference>
<dbReference type="InterPro" id="IPR000847">
    <property type="entry name" value="LysR_HTH_N"/>
</dbReference>
<dbReference type="Proteomes" id="UP000715095">
    <property type="component" value="Unassembled WGS sequence"/>
</dbReference>
<sequence length="294" mass="32579">MDLKSLRYFVAIAREKSFTAAAEKLFVTQPTLSRQIADLEEELGHKLFDRTTRRIELTEKGVYLFGRAQSILSLVEKTKLEAMSTQDLAGDLTISAGETPAMAVVAETLELFQRTHPNVRGHLLSASAQDAALNVRMGTSNFGVFNMPAEIDGFDYVKLPQQNRWGLLARRDGPLAGKTSVSPQDLEGLTIYAPKQEAIRSRIAGWLGQPFERLKVVGTYNLLYNASLIVRSGGHALCIDGITRPDDDIAFLPFSPPLRTDVVFAWSIAAPKRTLTEAFLSLLKERIEAQTNRD</sequence>
<feature type="domain" description="HTH lysR-type" evidence="5">
    <location>
        <begin position="1"/>
        <end position="58"/>
    </location>
</feature>
<comment type="similarity">
    <text evidence="1">Belongs to the LysR transcriptional regulatory family.</text>
</comment>
<proteinExistence type="inferred from homology"/>
<dbReference type="PANTHER" id="PTHR30419">
    <property type="entry name" value="HTH-TYPE TRANSCRIPTIONAL REGULATOR YBHD"/>
    <property type="match status" value="1"/>
</dbReference>
<evidence type="ECO:0000313" key="6">
    <source>
        <dbReference type="EMBL" id="MBM6703607.1"/>
    </source>
</evidence>
<dbReference type="InterPro" id="IPR050950">
    <property type="entry name" value="HTH-type_LysR_regulators"/>
</dbReference>
<evidence type="ECO:0000256" key="3">
    <source>
        <dbReference type="ARBA" id="ARBA00023125"/>
    </source>
</evidence>
<keyword evidence="3" id="KW-0238">DNA-binding</keyword>
<accession>A0ABS2DQI8</accession>
<keyword evidence="4" id="KW-0804">Transcription</keyword>
<comment type="caution">
    <text evidence="6">The sequence shown here is derived from an EMBL/GenBank/DDBJ whole genome shotgun (WGS) entry which is preliminary data.</text>
</comment>
<organism evidence="6 7">
    <name type="scientific">Sutterella massiliensis</name>
    <dbReference type="NCBI Taxonomy" id="1816689"/>
    <lineage>
        <taxon>Bacteria</taxon>
        <taxon>Pseudomonadati</taxon>
        <taxon>Pseudomonadota</taxon>
        <taxon>Betaproteobacteria</taxon>
        <taxon>Burkholderiales</taxon>
        <taxon>Sutterellaceae</taxon>
        <taxon>Sutterella</taxon>
    </lineage>
</organism>
<evidence type="ECO:0000259" key="5">
    <source>
        <dbReference type="PROSITE" id="PS50931"/>
    </source>
</evidence>
<evidence type="ECO:0000313" key="7">
    <source>
        <dbReference type="Proteomes" id="UP000715095"/>
    </source>
</evidence>
<dbReference type="InterPro" id="IPR036388">
    <property type="entry name" value="WH-like_DNA-bd_sf"/>
</dbReference>
<dbReference type="SUPFAM" id="SSF46785">
    <property type="entry name" value="Winged helix' DNA-binding domain"/>
    <property type="match status" value="1"/>
</dbReference>
<dbReference type="PROSITE" id="PS50931">
    <property type="entry name" value="HTH_LYSR"/>
    <property type="match status" value="1"/>
</dbReference>
<dbReference type="Gene3D" id="1.10.10.10">
    <property type="entry name" value="Winged helix-like DNA-binding domain superfamily/Winged helix DNA-binding domain"/>
    <property type="match status" value="1"/>
</dbReference>
<protein>
    <submittedName>
        <fullName evidence="6">LysR family transcriptional regulator</fullName>
    </submittedName>
</protein>
<dbReference type="PRINTS" id="PR00039">
    <property type="entry name" value="HTHLYSR"/>
</dbReference>
<keyword evidence="7" id="KW-1185">Reference proteome</keyword>
<dbReference type="CDD" id="cd05466">
    <property type="entry name" value="PBP2_LTTR_substrate"/>
    <property type="match status" value="1"/>
</dbReference>
<dbReference type="PANTHER" id="PTHR30419:SF8">
    <property type="entry name" value="NITROGEN ASSIMILATION TRANSCRIPTIONAL ACTIVATOR-RELATED"/>
    <property type="match status" value="1"/>
</dbReference>
<dbReference type="Gene3D" id="3.40.190.290">
    <property type="match status" value="1"/>
</dbReference>
<dbReference type="Pfam" id="PF00126">
    <property type="entry name" value="HTH_1"/>
    <property type="match status" value="1"/>
</dbReference>
<dbReference type="SUPFAM" id="SSF53850">
    <property type="entry name" value="Periplasmic binding protein-like II"/>
    <property type="match status" value="1"/>
</dbReference>